<dbReference type="EMBL" id="JABKKJ010000006">
    <property type="protein sequence ID" value="NPE24999.1"/>
    <property type="molecule type" value="Genomic_DNA"/>
</dbReference>
<dbReference type="Proteomes" id="UP000820977">
    <property type="component" value="Unassembled WGS sequence"/>
</dbReference>
<organism evidence="1 2">
    <name type="scientific">Xylanibacter caecicola</name>
    <dbReference type="NCBI Taxonomy" id="2736294"/>
    <lineage>
        <taxon>Bacteria</taxon>
        <taxon>Pseudomonadati</taxon>
        <taxon>Bacteroidota</taxon>
        <taxon>Bacteroidia</taxon>
        <taxon>Bacteroidales</taxon>
        <taxon>Prevotellaceae</taxon>
        <taxon>Xylanibacter</taxon>
    </lineage>
</organism>
<comment type="caution">
    <text evidence="1">The sequence shown here is derived from an EMBL/GenBank/DDBJ whole genome shotgun (WGS) entry which is preliminary data.</text>
</comment>
<name>A0ABX2B0F9_9BACT</name>
<gene>
    <name evidence="1" type="ORF">HPS54_05620</name>
</gene>
<accession>A0ABX2B0F9</accession>
<proteinExistence type="predicted"/>
<reference evidence="1 2" key="1">
    <citation type="submission" date="2020-05" db="EMBL/GenBank/DDBJ databases">
        <title>Distinct polysaccharide utilization as determinants for interspecies competition between intestinal Prevotella spp.</title>
        <authorList>
            <person name="Galvez E.J.C."/>
            <person name="Iljazovic A."/>
            <person name="Strowig T."/>
        </authorList>
    </citation>
    <scope>NUCLEOTIDE SEQUENCE [LARGE SCALE GENOMIC DNA]</scope>
    <source>
        <strain evidence="1 2">PCHR</strain>
    </source>
</reference>
<keyword evidence="2" id="KW-1185">Reference proteome</keyword>
<evidence type="ECO:0000313" key="1">
    <source>
        <dbReference type="EMBL" id="NPE24999.1"/>
    </source>
</evidence>
<protein>
    <submittedName>
        <fullName evidence="1">Uncharacterized protein</fullName>
    </submittedName>
</protein>
<evidence type="ECO:0000313" key="2">
    <source>
        <dbReference type="Proteomes" id="UP000820977"/>
    </source>
</evidence>
<dbReference type="RefSeq" id="WP_172344483.1">
    <property type="nucleotide sequence ID" value="NZ_CASYYZ010000001.1"/>
</dbReference>
<sequence length="64" mass="7622">MKHNSNQTDRLYRHTGRLPYLLTERQGTGEKDQYVERCLNAISPYRVIWQDEKYVLKAPINAKN</sequence>